<dbReference type="InterPro" id="IPR050109">
    <property type="entry name" value="HTH-type_TetR-like_transc_reg"/>
</dbReference>
<dbReference type="Pfam" id="PF00440">
    <property type="entry name" value="TetR_N"/>
    <property type="match status" value="1"/>
</dbReference>
<evidence type="ECO:0000256" key="1">
    <source>
        <dbReference type="ARBA" id="ARBA00023125"/>
    </source>
</evidence>
<keyword evidence="1 2" id="KW-0238">DNA-binding</keyword>
<feature type="DNA-binding region" description="H-T-H motif" evidence="2">
    <location>
        <begin position="34"/>
        <end position="53"/>
    </location>
</feature>
<feature type="domain" description="HTH tetR-type" evidence="3">
    <location>
        <begin position="11"/>
        <end position="71"/>
    </location>
</feature>
<dbReference type="Proteomes" id="UP000298355">
    <property type="component" value="Unassembled WGS sequence"/>
</dbReference>
<reference evidence="4 5" key="1">
    <citation type="submission" date="2019-03" db="EMBL/GenBank/DDBJ databases">
        <title>Genomics of glacier-inhabiting Cryobacterium strains.</title>
        <authorList>
            <person name="Liu Q."/>
            <person name="Xin Y.-H."/>
        </authorList>
    </citation>
    <scope>NUCLEOTIDE SEQUENCE [LARGE SCALE GENOMIC DNA]</scope>
    <source>
        <strain evidence="4 5">TMT4-23</strain>
    </source>
</reference>
<dbReference type="RefSeq" id="WP_134361762.1">
    <property type="nucleotide sequence ID" value="NZ_SOGJ01000003.1"/>
</dbReference>
<dbReference type="PANTHER" id="PTHR30055:SF223">
    <property type="entry name" value="HTH-TYPE TRANSCRIPTIONAL REGULATOR UIDR"/>
    <property type="match status" value="1"/>
</dbReference>
<dbReference type="InterPro" id="IPR025722">
    <property type="entry name" value="TetR"/>
</dbReference>
<sequence>MSRVPTTVTARETVAGILQTALNLFNERGPAAVTTNVIAAAAGISPGNLYYWFGGKDEIVRELHAQLVAAYEALWGVPETGAASGPEQVLDRLGAGTALTRQYAFLARDLFGLLHADPVLAEQYRLVRARRLVLFTDLARGWRDHGDIRPLSDPELDDLVRALWILAESWFAFDELDADASGGGRDPDSSGGTRYLRAVLLPYLSVCQASAGPGPSE</sequence>
<dbReference type="Gene3D" id="1.10.357.10">
    <property type="entry name" value="Tetracycline Repressor, domain 2"/>
    <property type="match status" value="1"/>
</dbReference>
<accession>A0ABY2JAI7</accession>
<evidence type="ECO:0000256" key="2">
    <source>
        <dbReference type="PROSITE-ProRule" id="PRU00335"/>
    </source>
</evidence>
<dbReference type="PANTHER" id="PTHR30055">
    <property type="entry name" value="HTH-TYPE TRANSCRIPTIONAL REGULATOR RUTR"/>
    <property type="match status" value="1"/>
</dbReference>
<name>A0ABY2JAI7_9MICO</name>
<protein>
    <submittedName>
        <fullName evidence="4">TetR/AcrR family transcriptional regulator</fullName>
    </submittedName>
</protein>
<proteinExistence type="predicted"/>
<evidence type="ECO:0000259" key="3">
    <source>
        <dbReference type="PROSITE" id="PS50977"/>
    </source>
</evidence>
<dbReference type="PROSITE" id="PS50977">
    <property type="entry name" value="HTH_TETR_2"/>
    <property type="match status" value="1"/>
</dbReference>
<evidence type="ECO:0000313" key="4">
    <source>
        <dbReference type="EMBL" id="TFD01980.1"/>
    </source>
</evidence>
<dbReference type="InterPro" id="IPR001647">
    <property type="entry name" value="HTH_TetR"/>
</dbReference>
<dbReference type="Pfam" id="PF13972">
    <property type="entry name" value="TetR"/>
    <property type="match status" value="1"/>
</dbReference>
<dbReference type="EMBL" id="SOGJ01000003">
    <property type="protein sequence ID" value="TFD01980.1"/>
    <property type="molecule type" value="Genomic_DNA"/>
</dbReference>
<gene>
    <name evidence="4" type="ORF">E3O65_00305</name>
</gene>
<dbReference type="InterPro" id="IPR009057">
    <property type="entry name" value="Homeodomain-like_sf"/>
</dbReference>
<dbReference type="SUPFAM" id="SSF46689">
    <property type="entry name" value="Homeodomain-like"/>
    <property type="match status" value="1"/>
</dbReference>
<comment type="caution">
    <text evidence="4">The sequence shown here is derived from an EMBL/GenBank/DDBJ whole genome shotgun (WGS) entry which is preliminary data.</text>
</comment>
<organism evidence="4 5">
    <name type="scientific">Cryobacterium breve</name>
    <dbReference type="NCBI Taxonomy" id="1259258"/>
    <lineage>
        <taxon>Bacteria</taxon>
        <taxon>Bacillati</taxon>
        <taxon>Actinomycetota</taxon>
        <taxon>Actinomycetes</taxon>
        <taxon>Micrococcales</taxon>
        <taxon>Microbacteriaceae</taxon>
        <taxon>Cryobacterium</taxon>
    </lineage>
</organism>
<dbReference type="PRINTS" id="PR00455">
    <property type="entry name" value="HTHTETR"/>
</dbReference>
<evidence type="ECO:0000313" key="5">
    <source>
        <dbReference type="Proteomes" id="UP000298355"/>
    </source>
</evidence>
<keyword evidence="5" id="KW-1185">Reference proteome</keyword>